<organism evidence="8 9">
    <name type="scientific">Elysia crispata</name>
    <name type="common">lettuce slug</name>
    <dbReference type="NCBI Taxonomy" id="231223"/>
    <lineage>
        <taxon>Eukaryota</taxon>
        <taxon>Metazoa</taxon>
        <taxon>Spiralia</taxon>
        <taxon>Lophotrochozoa</taxon>
        <taxon>Mollusca</taxon>
        <taxon>Gastropoda</taxon>
        <taxon>Heterobranchia</taxon>
        <taxon>Euthyneura</taxon>
        <taxon>Panpulmonata</taxon>
        <taxon>Sacoglossa</taxon>
        <taxon>Placobranchoidea</taxon>
        <taxon>Plakobranchidae</taxon>
        <taxon>Elysia</taxon>
    </lineage>
</organism>
<feature type="compositionally biased region" description="Polar residues" evidence="5">
    <location>
        <begin position="394"/>
        <end position="434"/>
    </location>
</feature>
<evidence type="ECO:0000256" key="6">
    <source>
        <dbReference type="SAM" id="Phobius"/>
    </source>
</evidence>
<protein>
    <recommendedName>
        <fullName evidence="7">G-protein coupled receptors family 1 profile domain-containing protein</fullName>
    </recommendedName>
</protein>
<evidence type="ECO:0000256" key="3">
    <source>
        <dbReference type="ARBA" id="ARBA00022989"/>
    </source>
</evidence>
<dbReference type="AlphaFoldDB" id="A0AAE0YUJ5"/>
<feature type="transmembrane region" description="Helical" evidence="6">
    <location>
        <begin position="44"/>
        <end position="65"/>
    </location>
</feature>
<keyword evidence="3 6" id="KW-1133">Transmembrane helix</keyword>
<keyword evidence="9" id="KW-1185">Reference proteome</keyword>
<name>A0AAE0YUJ5_9GAST</name>
<keyword evidence="4 6" id="KW-0472">Membrane</keyword>
<keyword evidence="2 6" id="KW-0812">Transmembrane</keyword>
<sequence>MTEALNDMLPTTSFSLTDTDITTVATAAAAQSGGLVPYVPYSNIVLATGSLNTLLSAFGIVANLINLRTFLAMGRVMADGVTLTLFSLSLSDLGLCVSCLCWTVAASCYTVEHRLNTLHGPGFYFAVDPRALGIYFVNVMSVFSVTTTLITIYLATMRCLSVIFPLRFRGSISPAITALTFGMFFLVSLSTRLPMYALMDIRPRFDPKTNVTRATWWYYPDSELVKDVIRSAVDIPLPVIAEVMLIICVVVMFRALRASRTFRNISNADGVEMGNARKRQADCPESSASTDISEVTPSLVTVSDIISTDISEVTPSLVTVSDITHGVMRTTNSNKVTASGASTPSGKPSPKTTNTNKVTASGASVPSGKPSPRTTNTNKVTASRASVPSRKPSPRTTNSNKVTASGASTPSGKPSPKTTNTNKVTASGVSTPSGKLSPKESRVVKQLVIISFIFIACNLPKLARIIADSVEPEFKLSGRYRNLYDIVSHIQFIADTVNSSVNLFIYLSFNARFRQKCHLPRLCQCRQ</sequence>
<feature type="transmembrane region" description="Helical" evidence="6">
    <location>
        <begin position="85"/>
        <end position="112"/>
    </location>
</feature>
<feature type="transmembrane region" description="Helical" evidence="6">
    <location>
        <begin position="486"/>
        <end position="509"/>
    </location>
</feature>
<feature type="compositionally biased region" description="Polar residues" evidence="5">
    <location>
        <begin position="372"/>
        <end position="386"/>
    </location>
</feature>
<evidence type="ECO:0000256" key="5">
    <source>
        <dbReference type="SAM" id="MobiDB-lite"/>
    </source>
</evidence>
<feature type="transmembrane region" description="Helical" evidence="6">
    <location>
        <begin position="235"/>
        <end position="256"/>
    </location>
</feature>
<feature type="transmembrane region" description="Helical" evidence="6">
    <location>
        <begin position="168"/>
        <end position="189"/>
    </location>
</feature>
<dbReference type="PANTHER" id="PTHR46641:SF18">
    <property type="entry name" value="G-PROTEIN COUPLED RECEPTORS FAMILY 1 PROFILE DOMAIN-CONTAINING PROTEIN"/>
    <property type="match status" value="1"/>
</dbReference>
<proteinExistence type="predicted"/>
<feature type="domain" description="G-protein coupled receptors family 1 profile" evidence="7">
    <location>
        <begin position="62"/>
        <end position="506"/>
    </location>
</feature>
<feature type="transmembrane region" description="Helical" evidence="6">
    <location>
        <begin position="447"/>
        <end position="466"/>
    </location>
</feature>
<evidence type="ECO:0000313" key="8">
    <source>
        <dbReference type="EMBL" id="KAK3757449.1"/>
    </source>
</evidence>
<feature type="compositionally biased region" description="Polar residues" evidence="5">
    <location>
        <begin position="331"/>
        <end position="364"/>
    </location>
</feature>
<dbReference type="GO" id="GO:0016020">
    <property type="term" value="C:membrane"/>
    <property type="evidence" value="ECO:0007669"/>
    <property type="project" value="UniProtKB-SubCell"/>
</dbReference>
<feature type="transmembrane region" description="Helical" evidence="6">
    <location>
        <begin position="132"/>
        <end position="156"/>
    </location>
</feature>
<accession>A0AAE0YUJ5</accession>
<evidence type="ECO:0000313" key="9">
    <source>
        <dbReference type="Proteomes" id="UP001283361"/>
    </source>
</evidence>
<dbReference type="Gene3D" id="1.20.1070.10">
    <property type="entry name" value="Rhodopsin 7-helix transmembrane proteins"/>
    <property type="match status" value="2"/>
</dbReference>
<evidence type="ECO:0000256" key="1">
    <source>
        <dbReference type="ARBA" id="ARBA00004370"/>
    </source>
</evidence>
<dbReference type="SUPFAM" id="SSF81321">
    <property type="entry name" value="Family A G protein-coupled receptor-like"/>
    <property type="match status" value="1"/>
</dbReference>
<evidence type="ECO:0000259" key="7">
    <source>
        <dbReference type="PROSITE" id="PS50262"/>
    </source>
</evidence>
<evidence type="ECO:0000256" key="2">
    <source>
        <dbReference type="ARBA" id="ARBA00022692"/>
    </source>
</evidence>
<dbReference type="PROSITE" id="PS50262">
    <property type="entry name" value="G_PROTEIN_RECEP_F1_2"/>
    <property type="match status" value="1"/>
</dbReference>
<dbReference type="PANTHER" id="PTHR46641">
    <property type="entry name" value="FMRFAMIDE RECEPTOR-RELATED"/>
    <property type="match status" value="1"/>
</dbReference>
<dbReference type="Proteomes" id="UP001283361">
    <property type="component" value="Unassembled WGS sequence"/>
</dbReference>
<comment type="caution">
    <text evidence="8">The sequence shown here is derived from an EMBL/GenBank/DDBJ whole genome shotgun (WGS) entry which is preliminary data.</text>
</comment>
<dbReference type="InterPro" id="IPR052954">
    <property type="entry name" value="GPCR-Ligand_Int"/>
</dbReference>
<dbReference type="EMBL" id="JAWDGP010005364">
    <property type="protein sequence ID" value="KAK3757449.1"/>
    <property type="molecule type" value="Genomic_DNA"/>
</dbReference>
<comment type="subcellular location">
    <subcellularLocation>
        <location evidence="1">Membrane</location>
    </subcellularLocation>
</comment>
<gene>
    <name evidence="8" type="ORF">RRG08_015459</name>
</gene>
<feature type="region of interest" description="Disordered" evidence="5">
    <location>
        <begin position="331"/>
        <end position="437"/>
    </location>
</feature>
<evidence type="ECO:0000256" key="4">
    <source>
        <dbReference type="ARBA" id="ARBA00023136"/>
    </source>
</evidence>
<reference evidence="8" key="1">
    <citation type="journal article" date="2023" name="G3 (Bethesda)">
        <title>A reference genome for the long-term kleptoplast-retaining sea slug Elysia crispata morphotype clarki.</title>
        <authorList>
            <person name="Eastman K.E."/>
            <person name="Pendleton A.L."/>
            <person name="Shaikh M.A."/>
            <person name="Suttiyut T."/>
            <person name="Ogas R."/>
            <person name="Tomko P."/>
            <person name="Gavelis G."/>
            <person name="Widhalm J.R."/>
            <person name="Wisecaver J.H."/>
        </authorList>
    </citation>
    <scope>NUCLEOTIDE SEQUENCE</scope>
    <source>
        <strain evidence="8">ECLA1</strain>
    </source>
</reference>
<dbReference type="InterPro" id="IPR017452">
    <property type="entry name" value="GPCR_Rhodpsn_7TM"/>
</dbReference>